<protein>
    <recommendedName>
        <fullName evidence="5">Metallo-beta-lactamase domain-containing protein</fullName>
    </recommendedName>
</protein>
<keyword evidence="4" id="KW-0862">Zinc</keyword>
<gene>
    <name evidence="6" type="ORF">MELLADRAFT_115621</name>
</gene>
<evidence type="ECO:0000256" key="1">
    <source>
        <dbReference type="ARBA" id="ARBA00006759"/>
    </source>
</evidence>
<dbReference type="GO" id="GO:0044550">
    <property type="term" value="P:secondary metabolite biosynthetic process"/>
    <property type="evidence" value="ECO:0007669"/>
    <property type="project" value="TreeGrafter"/>
</dbReference>
<dbReference type="PANTHER" id="PTHR23131">
    <property type="entry name" value="ENDORIBONUCLEASE LACTB2"/>
    <property type="match status" value="1"/>
</dbReference>
<dbReference type="OrthoDB" id="17458at2759"/>
<keyword evidence="2" id="KW-0479">Metal-binding</keyword>
<dbReference type="KEGG" id="mlr:MELLADRAFT_115621"/>
<dbReference type="InterPro" id="IPR041516">
    <property type="entry name" value="LACTB2_WH"/>
</dbReference>
<dbReference type="AlphaFoldDB" id="F4RCD1"/>
<dbReference type="InterPro" id="IPR036866">
    <property type="entry name" value="RibonucZ/Hydroxyglut_hydro"/>
</dbReference>
<evidence type="ECO:0000256" key="3">
    <source>
        <dbReference type="ARBA" id="ARBA00022801"/>
    </source>
</evidence>
<dbReference type="eggNOG" id="KOG0813">
    <property type="taxonomic scope" value="Eukaryota"/>
</dbReference>
<dbReference type="VEuPathDB" id="FungiDB:MELLADRAFT_115621"/>
<evidence type="ECO:0000313" key="6">
    <source>
        <dbReference type="EMBL" id="EGG09708.1"/>
    </source>
</evidence>
<dbReference type="GeneID" id="18925652"/>
<dbReference type="Gene3D" id="1.10.10.10">
    <property type="entry name" value="Winged helix-like DNA-binding domain superfamily/Winged helix DNA-binding domain"/>
    <property type="match status" value="1"/>
</dbReference>
<evidence type="ECO:0000259" key="5">
    <source>
        <dbReference type="SMART" id="SM00849"/>
    </source>
</evidence>
<dbReference type="CDD" id="cd07722">
    <property type="entry name" value="LACTB2-like_MBL-fold"/>
    <property type="match status" value="1"/>
</dbReference>
<dbReference type="GO" id="GO:0016787">
    <property type="term" value="F:hydrolase activity"/>
    <property type="evidence" value="ECO:0007669"/>
    <property type="project" value="UniProtKB-KW"/>
</dbReference>
<reference evidence="7" key="1">
    <citation type="journal article" date="2011" name="Proc. Natl. Acad. Sci. U.S.A.">
        <title>Obligate biotrophy features unraveled by the genomic analysis of rust fungi.</title>
        <authorList>
            <person name="Duplessis S."/>
            <person name="Cuomo C.A."/>
            <person name="Lin Y.-C."/>
            <person name="Aerts A."/>
            <person name="Tisserant E."/>
            <person name="Veneault-Fourrey C."/>
            <person name="Joly D.L."/>
            <person name="Hacquard S."/>
            <person name="Amselem J."/>
            <person name="Cantarel B.L."/>
            <person name="Chiu R."/>
            <person name="Coutinho P.M."/>
            <person name="Feau N."/>
            <person name="Field M."/>
            <person name="Frey P."/>
            <person name="Gelhaye E."/>
            <person name="Goldberg J."/>
            <person name="Grabherr M.G."/>
            <person name="Kodira C.D."/>
            <person name="Kohler A."/>
            <person name="Kuees U."/>
            <person name="Lindquist E.A."/>
            <person name="Lucas S.M."/>
            <person name="Mago R."/>
            <person name="Mauceli E."/>
            <person name="Morin E."/>
            <person name="Murat C."/>
            <person name="Pangilinan J.L."/>
            <person name="Park R."/>
            <person name="Pearson M."/>
            <person name="Quesneville H."/>
            <person name="Rouhier N."/>
            <person name="Sakthikumar S."/>
            <person name="Salamov A.A."/>
            <person name="Schmutz J."/>
            <person name="Selles B."/>
            <person name="Shapiro H."/>
            <person name="Tanguay P."/>
            <person name="Tuskan G.A."/>
            <person name="Henrissat B."/>
            <person name="Van de Peer Y."/>
            <person name="Rouze P."/>
            <person name="Ellis J.G."/>
            <person name="Dodds P.N."/>
            <person name="Schein J.E."/>
            <person name="Zhong S."/>
            <person name="Hamelin R.C."/>
            <person name="Grigoriev I.V."/>
            <person name="Szabo L.J."/>
            <person name="Martin F."/>
        </authorList>
    </citation>
    <scope>NUCLEOTIDE SEQUENCE [LARGE SCALE GENOMIC DNA]</scope>
    <source>
        <strain evidence="7">98AG31 / pathotype 3-4-7</strain>
    </source>
</reference>
<dbReference type="Pfam" id="PF00753">
    <property type="entry name" value="Lactamase_B"/>
    <property type="match status" value="1"/>
</dbReference>
<dbReference type="STRING" id="747676.F4RCD1"/>
<keyword evidence="7" id="KW-1185">Reference proteome</keyword>
<name>F4RCD1_MELLP</name>
<dbReference type="InParanoid" id="F4RCD1"/>
<dbReference type="InterPro" id="IPR001279">
    <property type="entry name" value="Metallo-B-lactamas"/>
</dbReference>
<dbReference type="SUPFAM" id="SSF56281">
    <property type="entry name" value="Metallo-hydrolase/oxidoreductase"/>
    <property type="match status" value="1"/>
</dbReference>
<comment type="similarity">
    <text evidence="1">Belongs to the metallo-beta-lactamase superfamily. Glyoxalase II family.</text>
</comment>
<dbReference type="EMBL" id="GL883096">
    <property type="protein sequence ID" value="EGG09708.1"/>
    <property type="molecule type" value="Genomic_DNA"/>
</dbReference>
<accession>F4RCD1</accession>
<dbReference type="Pfam" id="PF17778">
    <property type="entry name" value="WHD_BLACT"/>
    <property type="match status" value="1"/>
</dbReference>
<dbReference type="Proteomes" id="UP000001072">
    <property type="component" value="Unassembled WGS sequence"/>
</dbReference>
<evidence type="ECO:0000256" key="2">
    <source>
        <dbReference type="ARBA" id="ARBA00022723"/>
    </source>
</evidence>
<dbReference type="GO" id="GO:0046872">
    <property type="term" value="F:metal ion binding"/>
    <property type="evidence" value="ECO:0007669"/>
    <property type="project" value="UniProtKB-KW"/>
</dbReference>
<proteinExistence type="inferred from homology"/>
<feature type="domain" description="Metallo-beta-lactamase" evidence="5">
    <location>
        <begin position="35"/>
        <end position="283"/>
    </location>
</feature>
<sequence>MSQSSSLPILQNITKFNSTLTRILAQNPGPYTLQGTNTYLISGSKSSFLIDTGQGLSAYIPILESVLKVNPPVSDIILTHYHGDHVKGITSVLKSIRSINKKHFESSSDQFKKPKVWKYKLTNPIQNSLIKSDEEAIDTELIKTYLETLEEKEDYFEKSSITEEGTTKPEYQYMNWLKDDQIFKISDQLNLKIIHTPGHTNDSISCALFSNQCNQTETKPHQLNAIFVGDTILGGSTTIFDDLSAYLKSLENLRNLIQSENLNGLKTSDSSTNDQNTRLYPGHGDVIEDGLDKINEYIKHRLEREKQILGYIAYEPNSTTTDELMKFIYNGKLPERVIPAALRGLRLHLKKLMEEDQVKEIELDRWTRLKSNQE</sequence>
<dbReference type="InterPro" id="IPR036388">
    <property type="entry name" value="WH-like_DNA-bd_sf"/>
</dbReference>
<dbReference type="RefSeq" id="XP_007406762.1">
    <property type="nucleotide sequence ID" value="XM_007406700.1"/>
</dbReference>
<dbReference type="Gene3D" id="3.60.15.10">
    <property type="entry name" value="Ribonuclease Z/Hydroxyacylglutathione hydrolase-like"/>
    <property type="match status" value="1"/>
</dbReference>
<evidence type="ECO:0000256" key="4">
    <source>
        <dbReference type="ARBA" id="ARBA00022833"/>
    </source>
</evidence>
<dbReference type="SMART" id="SM00849">
    <property type="entry name" value="Lactamase_B"/>
    <property type="match status" value="1"/>
</dbReference>
<dbReference type="HOGENOM" id="CLU_048478_1_3_1"/>
<organism evidence="7">
    <name type="scientific">Melampsora larici-populina (strain 98AG31 / pathotype 3-4-7)</name>
    <name type="common">Poplar leaf rust fungus</name>
    <dbReference type="NCBI Taxonomy" id="747676"/>
    <lineage>
        <taxon>Eukaryota</taxon>
        <taxon>Fungi</taxon>
        <taxon>Dikarya</taxon>
        <taxon>Basidiomycota</taxon>
        <taxon>Pucciniomycotina</taxon>
        <taxon>Pucciniomycetes</taxon>
        <taxon>Pucciniales</taxon>
        <taxon>Melampsoraceae</taxon>
        <taxon>Melampsora</taxon>
    </lineage>
</organism>
<dbReference type="InterPro" id="IPR050662">
    <property type="entry name" value="Sec-metab_biosynth-thioest"/>
</dbReference>
<dbReference type="PANTHER" id="PTHR23131:SF0">
    <property type="entry name" value="ENDORIBONUCLEASE LACTB2"/>
    <property type="match status" value="1"/>
</dbReference>
<keyword evidence="3" id="KW-0378">Hydrolase</keyword>
<dbReference type="InterPro" id="IPR047921">
    <property type="entry name" value="LACTB2-like_MBL-fold"/>
</dbReference>
<evidence type="ECO:0000313" key="7">
    <source>
        <dbReference type="Proteomes" id="UP000001072"/>
    </source>
</evidence>